<dbReference type="OrthoDB" id="7834078at2759"/>
<feature type="signal peptide" evidence="1">
    <location>
        <begin position="1"/>
        <end position="20"/>
    </location>
</feature>
<dbReference type="Proteomes" id="UP001107558">
    <property type="component" value="Chromosome 4"/>
</dbReference>
<reference evidence="2" key="1">
    <citation type="submission" date="2021-03" db="EMBL/GenBank/DDBJ databases">
        <title>Chromosome level genome of the anhydrobiotic midge Polypedilum vanderplanki.</title>
        <authorList>
            <person name="Yoshida Y."/>
            <person name="Kikawada T."/>
            <person name="Gusev O."/>
        </authorList>
    </citation>
    <scope>NUCLEOTIDE SEQUENCE</scope>
    <source>
        <strain evidence="2">NIAS01</strain>
        <tissue evidence="2">Whole body or cell culture</tissue>
    </source>
</reference>
<evidence type="ECO:0000313" key="3">
    <source>
        <dbReference type="Proteomes" id="UP001107558"/>
    </source>
</evidence>
<organism evidence="2 3">
    <name type="scientific">Polypedilum vanderplanki</name>
    <name type="common">Sleeping chironomid midge</name>
    <dbReference type="NCBI Taxonomy" id="319348"/>
    <lineage>
        <taxon>Eukaryota</taxon>
        <taxon>Metazoa</taxon>
        <taxon>Ecdysozoa</taxon>
        <taxon>Arthropoda</taxon>
        <taxon>Hexapoda</taxon>
        <taxon>Insecta</taxon>
        <taxon>Pterygota</taxon>
        <taxon>Neoptera</taxon>
        <taxon>Endopterygota</taxon>
        <taxon>Diptera</taxon>
        <taxon>Nematocera</taxon>
        <taxon>Chironomoidea</taxon>
        <taxon>Chironomidae</taxon>
        <taxon>Chironominae</taxon>
        <taxon>Polypedilum</taxon>
        <taxon>Polypedilum</taxon>
    </lineage>
</organism>
<proteinExistence type="predicted"/>
<dbReference type="AlphaFoldDB" id="A0A9J6BFZ9"/>
<keyword evidence="3" id="KW-1185">Reference proteome</keyword>
<name>A0A9J6BFZ9_POLVA</name>
<evidence type="ECO:0000313" key="2">
    <source>
        <dbReference type="EMBL" id="KAG5668527.1"/>
    </source>
</evidence>
<comment type="caution">
    <text evidence="2">The sequence shown here is derived from an EMBL/GenBank/DDBJ whole genome shotgun (WGS) entry which is preliminary data.</text>
</comment>
<accession>A0A9J6BFZ9</accession>
<sequence length="178" mass="21121">MRKFLLIFAIFILTFNFCDLKFHHRLTKVECNTSEKSISKLFCYLRAYDRRKPVGNFGFVLHRKITDGLFLLSRYHRTKNDEPYTQDLFMERIEVCKLFLGATNTIFLKQVLEWAMKISKDLTKLCNYSGELKFYNLTIPATALMMILPSGSHRTTLTFYDHEDENIFNITYWAIITK</sequence>
<gene>
    <name evidence="2" type="ORF">PVAND_016466</name>
</gene>
<protein>
    <recommendedName>
        <fullName evidence="4">Secreted protein</fullName>
    </recommendedName>
</protein>
<feature type="chain" id="PRO_5039899940" description="Secreted protein" evidence="1">
    <location>
        <begin position="21"/>
        <end position="178"/>
    </location>
</feature>
<evidence type="ECO:0008006" key="4">
    <source>
        <dbReference type="Google" id="ProtNLM"/>
    </source>
</evidence>
<keyword evidence="1" id="KW-0732">Signal</keyword>
<dbReference type="EMBL" id="JADBJN010000004">
    <property type="protein sequence ID" value="KAG5668527.1"/>
    <property type="molecule type" value="Genomic_DNA"/>
</dbReference>
<evidence type="ECO:0000256" key="1">
    <source>
        <dbReference type="SAM" id="SignalP"/>
    </source>
</evidence>